<protein>
    <submittedName>
        <fullName evidence="5">Pdz domain containing protein</fullName>
    </submittedName>
</protein>
<dbReference type="InterPro" id="IPR001478">
    <property type="entry name" value="PDZ"/>
</dbReference>
<dbReference type="PROSITE" id="PS50106">
    <property type="entry name" value="PDZ"/>
    <property type="match status" value="1"/>
</dbReference>
<dbReference type="InterPro" id="IPR051844">
    <property type="entry name" value="USH2_Complex_Protein"/>
</dbReference>
<evidence type="ECO:0000256" key="3">
    <source>
        <dbReference type="ARBA" id="ARBA00023273"/>
    </source>
</evidence>
<evidence type="ECO:0000256" key="1">
    <source>
        <dbReference type="ARBA" id="ARBA00004316"/>
    </source>
</evidence>
<evidence type="ECO:0000256" key="2">
    <source>
        <dbReference type="ARBA" id="ARBA00022737"/>
    </source>
</evidence>
<dbReference type="Pfam" id="PF00595">
    <property type="entry name" value="PDZ"/>
    <property type="match status" value="1"/>
</dbReference>
<comment type="subcellular location">
    <subcellularLocation>
        <location evidence="1">Cell projection</location>
    </subcellularLocation>
</comment>
<sequence length="130" mass="13956">MIPYLVLKLLQYIHTSGEEDVLEGRKQVQHSIPKDGPLKFSIQGGTDTVHGGRVLISHIQEGGVAHKYGQIHVGDQILKVDGESLLGVTHEQAAMAIKTAMASKSPTLNLLLAQIPEGKDGQSSNVLSQI</sequence>
<dbReference type="Proteomes" id="UP001165289">
    <property type="component" value="Unassembled WGS sequence"/>
</dbReference>
<dbReference type="PANTHER" id="PTHR23116:SF36">
    <property type="entry name" value="HARMONIN"/>
    <property type="match status" value="1"/>
</dbReference>
<dbReference type="PANTHER" id="PTHR23116">
    <property type="entry name" value="PDZ DOMAIN CONTAINING WHIRLIN AND HARMONIN-RELATED"/>
    <property type="match status" value="1"/>
</dbReference>
<comment type="caution">
    <text evidence="5">The sequence shown here is derived from an EMBL/GenBank/DDBJ whole genome shotgun (WGS) entry which is preliminary data.</text>
</comment>
<dbReference type="AlphaFoldDB" id="A0AAV7JDW2"/>
<feature type="domain" description="PDZ" evidence="4">
    <location>
        <begin position="27"/>
        <end position="100"/>
    </location>
</feature>
<keyword evidence="6" id="KW-1185">Reference proteome</keyword>
<evidence type="ECO:0000313" key="5">
    <source>
        <dbReference type="EMBL" id="KAI6646900.1"/>
    </source>
</evidence>
<keyword evidence="2" id="KW-0677">Repeat</keyword>
<dbReference type="SUPFAM" id="SSF50156">
    <property type="entry name" value="PDZ domain-like"/>
    <property type="match status" value="1"/>
</dbReference>
<reference evidence="5 6" key="1">
    <citation type="journal article" date="2023" name="BMC Biol.">
        <title>The compact genome of the sponge Oopsacas minuta (Hexactinellida) is lacking key metazoan core genes.</title>
        <authorList>
            <person name="Santini S."/>
            <person name="Schenkelaars Q."/>
            <person name="Jourda C."/>
            <person name="Duchesne M."/>
            <person name="Belahbib H."/>
            <person name="Rocher C."/>
            <person name="Selva M."/>
            <person name="Riesgo A."/>
            <person name="Vervoort M."/>
            <person name="Leys S.P."/>
            <person name="Kodjabachian L."/>
            <person name="Le Bivic A."/>
            <person name="Borchiellini C."/>
            <person name="Claverie J.M."/>
            <person name="Renard E."/>
        </authorList>
    </citation>
    <scope>NUCLEOTIDE SEQUENCE [LARGE SCALE GENOMIC DNA]</scope>
    <source>
        <strain evidence="5">SPO-2</strain>
    </source>
</reference>
<keyword evidence="3" id="KW-0966">Cell projection</keyword>
<dbReference type="Gene3D" id="2.30.42.10">
    <property type="match status" value="1"/>
</dbReference>
<dbReference type="SMART" id="SM00228">
    <property type="entry name" value="PDZ"/>
    <property type="match status" value="1"/>
</dbReference>
<dbReference type="GO" id="GO:0005886">
    <property type="term" value="C:plasma membrane"/>
    <property type="evidence" value="ECO:0007669"/>
    <property type="project" value="TreeGrafter"/>
</dbReference>
<evidence type="ECO:0000259" key="4">
    <source>
        <dbReference type="PROSITE" id="PS50106"/>
    </source>
</evidence>
<evidence type="ECO:0000313" key="6">
    <source>
        <dbReference type="Proteomes" id="UP001165289"/>
    </source>
</evidence>
<organism evidence="5 6">
    <name type="scientific">Oopsacas minuta</name>
    <dbReference type="NCBI Taxonomy" id="111878"/>
    <lineage>
        <taxon>Eukaryota</taxon>
        <taxon>Metazoa</taxon>
        <taxon>Porifera</taxon>
        <taxon>Hexactinellida</taxon>
        <taxon>Hexasterophora</taxon>
        <taxon>Lyssacinosida</taxon>
        <taxon>Leucopsacidae</taxon>
        <taxon>Oopsacas</taxon>
    </lineage>
</organism>
<gene>
    <name evidence="5" type="ORF">LOD99_9092</name>
</gene>
<dbReference type="FunFam" id="2.30.42.10:FF:000281">
    <property type="entry name" value="Usher syndrome 1C"/>
    <property type="match status" value="1"/>
</dbReference>
<dbReference type="InterPro" id="IPR036034">
    <property type="entry name" value="PDZ_sf"/>
</dbReference>
<accession>A0AAV7JDW2</accession>
<name>A0AAV7JDW2_9METZ</name>
<dbReference type="EMBL" id="JAKMXF010000350">
    <property type="protein sequence ID" value="KAI6646900.1"/>
    <property type="molecule type" value="Genomic_DNA"/>
</dbReference>
<proteinExistence type="predicted"/>
<dbReference type="GO" id="GO:0005929">
    <property type="term" value="C:cilium"/>
    <property type="evidence" value="ECO:0007669"/>
    <property type="project" value="TreeGrafter"/>
</dbReference>